<accession>A0A168FDL1</accession>
<evidence type="ECO:0000313" key="3">
    <source>
        <dbReference type="Proteomes" id="UP000076794"/>
    </source>
</evidence>
<name>A0A168FDL1_9MICO</name>
<keyword evidence="3" id="KW-1185">Reference proteome</keyword>
<protein>
    <submittedName>
        <fullName evidence="2">Uncharacterized protein</fullName>
    </submittedName>
</protein>
<feature type="region of interest" description="Disordered" evidence="1">
    <location>
        <begin position="1"/>
        <end position="43"/>
    </location>
</feature>
<feature type="compositionally biased region" description="Basic and acidic residues" evidence="1">
    <location>
        <begin position="32"/>
        <end position="43"/>
    </location>
</feature>
<dbReference type="RefSeq" id="WP_068202746.1">
    <property type="nucleotide sequence ID" value="NZ_CP014209.1"/>
</dbReference>
<dbReference type="EMBL" id="CP014209">
    <property type="protein sequence ID" value="ANC31449.1"/>
    <property type="molecule type" value="Genomic_DNA"/>
</dbReference>
<evidence type="ECO:0000256" key="1">
    <source>
        <dbReference type="SAM" id="MobiDB-lite"/>
    </source>
</evidence>
<sequence length="97" mass="11063">MGTRRRTPWGSTPDSIEQVPLRDCAEEAPAAQRRDARVTRPDDPPAIRVWLTARQTGEFEADGHATAWTDRQVHVRYLDPHGREGFAWVWASAVSRR</sequence>
<evidence type="ECO:0000313" key="2">
    <source>
        <dbReference type="EMBL" id="ANC31449.1"/>
    </source>
</evidence>
<gene>
    <name evidence="2" type="ORF">I598_1901</name>
</gene>
<dbReference type="KEGG" id="ido:I598_1901"/>
<dbReference type="Proteomes" id="UP000076794">
    <property type="component" value="Chromosome"/>
</dbReference>
<dbReference type="AlphaFoldDB" id="A0A168FDL1"/>
<reference evidence="2 3" key="1">
    <citation type="submission" date="2016-01" db="EMBL/GenBank/DDBJ databases">
        <title>Complete genome sequence of a soil Actinobacterium, Isoptericola dokdonensis DS-3.</title>
        <authorList>
            <person name="Kwon S.-K."/>
            <person name="Kim J.F."/>
        </authorList>
    </citation>
    <scope>NUCLEOTIDE SEQUENCE [LARGE SCALE GENOMIC DNA]</scope>
    <source>
        <strain evidence="2 3">DS-3</strain>
    </source>
</reference>
<proteinExistence type="predicted"/>
<dbReference type="OrthoDB" id="4833301at2"/>
<organism evidence="2 3">
    <name type="scientific">Isoptericola dokdonensis DS-3</name>
    <dbReference type="NCBI Taxonomy" id="1300344"/>
    <lineage>
        <taxon>Bacteria</taxon>
        <taxon>Bacillati</taxon>
        <taxon>Actinomycetota</taxon>
        <taxon>Actinomycetes</taxon>
        <taxon>Micrococcales</taxon>
        <taxon>Promicromonosporaceae</taxon>
        <taxon>Isoptericola</taxon>
    </lineage>
</organism>